<evidence type="ECO:0000256" key="5">
    <source>
        <dbReference type="ARBA" id="ARBA00022807"/>
    </source>
</evidence>
<dbReference type="CDD" id="cd00032">
    <property type="entry name" value="CASc"/>
    <property type="match status" value="1"/>
</dbReference>
<dbReference type="GO" id="GO:0016322">
    <property type="term" value="P:neuron remodeling"/>
    <property type="evidence" value="ECO:0007669"/>
    <property type="project" value="UniProtKB-ARBA"/>
</dbReference>
<proteinExistence type="evidence at transcript level"/>
<protein>
    <submittedName>
        <fullName evidence="10">Caspase-2</fullName>
    </submittedName>
</protein>
<gene>
    <name evidence="10" type="primary">Casp-2</name>
</gene>
<accession>G0XQF4</accession>
<dbReference type="SMR" id="G0XQF4"/>
<dbReference type="GO" id="GO:0045476">
    <property type="term" value="P:nurse cell apoptotic process"/>
    <property type="evidence" value="ECO:0007669"/>
    <property type="project" value="UniProtKB-ARBA"/>
</dbReference>
<dbReference type="GO" id="GO:1990525">
    <property type="term" value="F:BIR domain binding"/>
    <property type="evidence" value="ECO:0007669"/>
    <property type="project" value="UniProtKB-ARBA"/>
</dbReference>
<dbReference type="InterPro" id="IPR015917">
    <property type="entry name" value="Pept_C14A"/>
</dbReference>
<evidence type="ECO:0000259" key="9">
    <source>
        <dbReference type="PROSITE" id="PS50208"/>
    </source>
</evidence>
<evidence type="ECO:0000256" key="2">
    <source>
        <dbReference type="ARBA" id="ARBA00022670"/>
    </source>
</evidence>
<organism evidence="10">
    <name type="scientific">Spodoptera exigua</name>
    <name type="common">Beet armyworm</name>
    <name type="synonym">Noctua fulgens</name>
    <dbReference type="NCBI Taxonomy" id="7107"/>
    <lineage>
        <taxon>Eukaryota</taxon>
        <taxon>Metazoa</taxon>
        <taxon>Ecdysozoa</taxon>
        <taxon>Arthropoda</taxon>
        <taxon>Hexapoda</taxon>
        <taxon>Insecta</taxon>
        <taxon>Pterygota</taxon>
        <taxon>Neoptera</taxon>
        <taxon>Endopterygota</taxon>
        <taxon>Lepidoptera</taxon>
        <taxon>Glossata</taxon>
        <taxon>Ditrysia</taxon>
        <taxon>Noctuoidea</taxon>
        <taxon>Noctuidae</taxon>
        <taxon>Amphipyrinae</taxon>
        <taxon>Spodoptera</taxon>
    </lineage>
</organism>
<dbReference type="MEROPS" id="C14.015"/>
<dbReference type="GO" id="GO:0004197">
    <property type="term" value="F:cysteine-type endopeptidase activity"/>
    <property type="evidence" value="ECO:0007669"/>
    <property type="project" value="InterPro"/>
</dbReference>
<keyword evidence="4" id="KW-0378">Hydrolase</keyword>
<evidence type="ECO:0000259" key="8">
    <source>
        <dbReference type="PROSITE" id="PS50207"/>
    </source>
</evidence>
<dbReference type="AlphaFoldDB" id="G0XQF4"/>
<dbReference type="Pfam" id="PF00656">
    <property type="entry name" value="Peptidase_C14"/>
    <property type="match status" value="1"/>
</dbReference>
<dbReference type="InterPro" id="IPR001309">
    <property type="entry name" value="Pept_C14_p20"/>
</dbReference>
<dbReference type="PROSITE" id="PS50207">
    <property type="entry name" value="CASPASE_P10"/>
    <property type="match status" value="1"/>
</dbReference>
<dbReference type="GO" id="GO:0043525">
    <property type="term" value="P:positive regulation of neuron apoptotic process"/>
    <property type="evidence" value="ECO:0007669"/>
    <property type="project" value="TreeGrafter"/>
</dbReference>
<dbReference type="SMART" id="SM00115">
    <property type="entry name" value="CASc"/>
    <property type="match status" value="1"/>
</dbReference>
<dbReference type="InterPro" id="IPR033139">
    <property type="entry name" value="Caspase_cys_AS"/>
</dbReference>
<dbReference type="InterPro" id="IPR029030">
    <property type="entry name" value="Caspase-like_dom_sf"/>
</dbReference>
<dbReference type="GO" id="GO:0005737">
    <property type="term" value="C:cytoplasm"/>
    <property type="evidence" value="ECO:0007669"/>
    <property type="project" value="TreeGrafter"/>
</dbReference>
<feature type="domain" description="Caspase family p20" evidence="9">
    <location>
        <begin position="31"/>
        <end position="153"/>
    </location>
</feature>
<dbReference type="Gene3D" id="3.40.50.1460">
    <property type="match status" value="1"/>
</dbReference>
<evidence type="ECO:0000256" key="7">
    <source>
        <dbReference type="RuleBase" id="RU003971"/>
    </source>
</evidence>
<evidence type="ECO:0000256" key="6">
    <source>
        <dbReference type="ARBA" id="ARBA00023145"/>
    </source>
</evidence>
<reference evidence="10" key="1">
    <citation type="journal article" date="2011" name="BMC Genomics">
        <title>A comprehensive characterization of the caspase gene family in insects from the order Lepidoptera.</title>
        <authorList>
            <person name="Courtiade J."/>
            <person name="Pauchet Y."/>
            <person name="Vogel H."/>
            <person name="Heckel D.G."/>
        </authorList>
    </citation>
    <scope>NUCLEOTIDE SEQUENCE</scope>
</reference>
<dbReference type="PANTHER" id="PTHR10454">
    <property type="entry name" value="CASPASE"/>
    <property type="match status" value="1"/>
</dbReference>
<comment type="similarity">
    <text evidence="1 7">Belongs to the peptidase C14A family.</text>
</comment>
<feature type="domain" description="Caspase family p10" evidence="8">
    <location>
        <begin position="171"/>
        <end position="266"/>
    </location>
</feature>
<dbReference type="PRINTS" id="PR00376">
    <property type="entry name" value="IL1BCENZYME"/>
</dbReference>
<keyword evidence="2" id="KW-0645">Protease</keyword>
<dbReference type="PANTHER" id="PTHR10454:SF245">
    <property type="entry name" value="CASPASE-RELATED"/>
    <property type="match status" value="1"/>
</dbReference>
<evidence type="ECO:0000256" key="1">
    <source>
        <dbReference type="ARBA" id="ARBA00010134"/>
    </source>
</evidence>
<evidence type="ECO:0000256" key="4">
    <source>
        <dbReference type="ARBA" id="ARBA00022801"/>
    </source>
</evidence>
<keyword evidence="6" id="KW-0865">Zymogen</keyword>
<dbReference type="FunFam" id="3.40.50.1460:FF:000001">
    <property type="entry name" value="Caspase-3 preproprotein"/>
    <property type="match status" value="1"/>
</dbReference>
<keyword evidence="3" id="KW-0053">Apoptosis</keyword>
<evidence type="ECO:0000256" key="3">
    <source>
        <dbReference type="ARBA" id="ARBA00022703"/>
    </source>
</evidence>
<dbReference type="GO" id="GO:0006508">
    <property type="term" value="P:proteolysis"/>
    <property type="evidence" value="ECO:0007669"/>
    <property type="project" value="UniProtKB-KW"/>
</dbReference>
<dbReference type="PROSITE" id="PS01122">
    <property type="entry name" value="CASPASE_CYS"/>
    <property type="match status" value="1"/>
</dbReference>
<dbReference type="PROSITE" id="PS50208">
    <property type="entry name" value="CASPASE_P20"/>
    <property type="match status" value="1"/>
</dbReference>
<dbReference type="GO" id="GO:0045751">
    <property type="term" value="P:negative regulation of Toll signaling pathway"/>
    <property type="evidence" value="ECO:0007669"/>
    <property type="project" value="UniProtKB-ARBA"/>
</dbReference>
<evidence type="ECO:0000313" key="10">
    <source>
        <dbReference type="EMBL" id="AEK20815.1"/>
    </source>
</evidence>
<dbReference type="InterPro" id="IPR016129">
    <property type="entry name" value="Caspase_his_AS"/>
</dbReference>
<sequence>MAHSSTNGSQVSCAESFNSYKNEFYDMNHKYRGKAIIFNHDRFDIDIPPRAGSLKDCDNLEECLTALGFSVDIFHNFKYTDIMKQIEQTAEMNHSKNDCLLIMVLSHGESGLLYARDTHYRAENLWSPFTDAKCPTLAGKPKLFMFQACQGDKYDDGITLKRETETDGWYEPHKNPVHPDFLLVLSTVPGYFAWRNRDRGSWFIQALYEELTYTGEDPIDILTLLTYVCQKVALNFQSETSNDVTNYKKQVPCISSMLTRRLVLAKKPNGKSSSMDSFLNSFKNCSFNFE</sequence>
<keyword evidence="5" id="KW-0788">Thiol protease</keyword>
<dbReference type="InterPro" id="IPR002398">
    <property type="entry name" value="Pept_C14"/>
</dbReference>
<dbReference type="InterPro" id="IPR011600">
    <property type="entry name" value="Pept_C14_caspase"/>
</dbReference>
<name>G0XQF4_SPOEX</name>
<dbReference type="PROSITE" id="PS01121">
    <property type="entry name" value="CASPASE_HIS"/>
    <property type="match status" value="1"/>
</dbReference>
<dbReference type="InterPro" id="IPR002138">
    <property type="entry name" value="Pept_C14_p10"/>
</dbReference>
<dbReference type="SUPFAM" id="SSF52129">
    <property type="entry name" value="Caspase-like"/>
    <property type="match status" value="1"/>
</dbReference>
<dbReference type="EMBL" id="HQ328958">
    <property type="protein sequence ID" value="AEK20815.1"/>
    <property type="molecule type" value="mRNA"/>
</dbReference>